<dbReference type="EMBL" id="PNHG01000017">
    <property type="protein sequence ID" value="PMC63738.1"/>
    <property type="molecule type" value="Genomic_DNA"/>
</dbReference>
<reference evidence="2 3" key="1">
    <citation type="submission" date="2017-09" db="EMBL/GenBank/DDBJ databases">
        <title>Bacterial strain isolated from the female urinary microbiota.</title>
        <authorList>
            <person name="Thomas-White K."/>
            <person name="Kumar N."/>
            <person name="Forster S."/>
            <person name="Putonti C."/>
            <person name="Lawley T."/>
            <person name="Wolfe A.J."/>
        </authorList>
    </citation>
    <scope>NUCLEOTIDE SEQUENCE [LARGE SCALE GENOMIC DNA]</scope>
    <source>
        <strain evidence="2 3">UMB0792</strain>
    </source>
</reference>
<dbReference type="AlphaFoldDB" id="A0A2N6T319"/>
<dbReference type="RefSeq" id="WP_102724389.1">
    <property type="nucleotide sequence ID" value="NZ_PNHG01000017.1"/>
</dbReference>
<accession>A0A2N6T319</accession>
<name>A0A2N6T319_9CORY</name>
<comment type="caution">
    <text evidence="2">The sequence shown here is derived from an EMBL/GenBank/DDBJ whole genome shotgun (WGS) entry which is preliminary data.</text>
</comment>
<gene>
    <name evidence="2" type="ORF">CJ203_09385</name>
</gene>
<evidence type="ECO:0000256" key="1">
    <source>
        <dbReference type="SAM" id="Coils"/>
    </source>
</evidence>
<feature type="coiled-coil region" evidence="1">
    <location>
        <begin position="12"/>
        <end position="39"/>
    </location>
</feature>
<evidence type="ECO:0000313" key="2">
    <source>
        <dbReference type="EMBL" id="PMC63738.1"/>
    </source>
</evidence>
<keyword evidence="3" id="KW-1185">Reference proteome</keyword>
<sequence>MGSYWKVPIAELSNFKDRLESLEKEMSAVEEAAKRCDGVDNFHGDEIKKAVRNFHEEWYQSRRELLKNVQVMGEASGKIAELVSTFDSEVEKPLSQMAGDLQGAVPSE</sequence>
<protein>
    <submittedName>
        <fullName evidence="2">Uncharacterized protein</fullName>
    </submittedName>
</protein>
<evidence type="ECO:0000313" key="3">
    <source>
        <dbReference type="Proteomes" id="UP000235836"/>
    </source>
</evidence>
<organism evidence="2 3">
    <name type="scientific">Corynebacterium tuscaniense</name>
    <dbReference type="NCBI Taxonomy" id="302449"/>
    <lineage>
        <taxon>Bacteria</taxon>
        <taxon>Bacillati</taxon>
        <taxon>Actinomycetota</taxon>
        <taxon>Actinomycetes</taxon>
        <taxon>Mycobacteriales</taxon>
        <taxon>Corynebacteriaceae</taxon>
        <taxon>Corynebacterium</taxon>
    </lineage>
</organism>
<proteinExistence type="predicted"/>
<dbReference type="Proteomes" id="UP000235836">
    <property type="component" value="Unassembled WGS sequence"/>
</dbReference>
<keyword evidence="1" id="KW-0175">Coiled coil</keyword>